<dbReference type="InterPro" id="IPR011923">
    <property type="entry name" value="RodA/MrdB"/>
</dbReference>
<accession>A0A936TF58</accession>
<feature type="transmembrane region" description="Helical" evidence="8">
    <location>
        <begin position="291"/>
        <end position="312"/>
    </location>
</feature>
<evidence type="ECO:0000256" key="5">
    <source>
        <dbReference type="ARBA" id="ARBA00023136"/>
    </source>
</evidence>
<dbReference type="GO" id="GO:0015648">
    <property type="term" value="F:lipid-linked peptidoglycan transporter activity"/>
    <property type="evidence" value="ECO:0007669"/>
    <property type="project" value="TreeGrafter"/>
</dbReference>
<dbReference type="EMBL" id="JADJZA010000001">
    <property type="protein sequence ID" value="MBK9296235.1"/>
    <property type="molecule type" value="Genomic_DNA"/>
</dbReference>
<feature type="transmembrane region" description="Helical" evidence="8">
    <location>
        <begin position="157"/>
        <end position="173"/>
    </location>
</feature>
<evidence type="ECO:0000256" key="1">
    <source>
        <dbReference type="ARBA" id="ARBA00004141"/>
    </source>
</evidence>
<protein>
    <recommendedName>
        <fullName evidence="6">peptidoglycan glycosyltransferase</fullName>
        <ecNumber evidence="6">2.4.99.28</ecNumber>
    </recommendedName>
</protein>
<comment type="caution">
    <text evidence="9">The sequence shown here is derived from an EMBL/GenBank/DDBJ whole genome shotgun (WGS) entry which is preliminary data.</text>
</comment>
<dbReference type="GO" id="GO:0008360">
    <property type="term" value="P:regulation of cell shape"/>
    <property type="evidence" value="ECO:0007669"/>
    <property type="project" value="UniProtKB-KW"/>
</dbReference>
<dbReference type="GO" id="GO:0008955">
    <property type="term" value="F:peptidoglycan glycosyltransferase activity"/>
    <property type="evidence" value="ECO:0007669"/>
    <property type="project" value="UniProtKB-EC"/>
</dbReference>
<comment type="catalytic activity">
    <reaction evidence="7">
        <text>[GlcNAc-(1-&gt;4)-Mur2Ac(oyl-L-Ala-gamma-D-Glu-L-Lys-D-Ala-D-Ala)](n)-di-trans,octa-cis-undecaprenyl diphosphate + beta-D-GlcNAc-(1-&gt;4)-Mur2Ac(oyl-L-Ala-gamma-D-Glu-L-Lys-D-Ala-D-Ala)-di-trans,octa-cis-undecaprenyl diphosphate = [GlcNAc-(1-&gt;4)-Mur2Ac(oyl-L-Ala-gamma-D-Glu-L-Lys-D-Ala-D-Ala)](n+1)-di-trans,octa-cis-undecaprenyl diphosphate + di-trans,octa-cis-undecaprenyl diphosphate + H(+)</text>
        <dbReference type="Rhea" id="RHEA:23708"/>
        <dbReference type="Rhea" id="RHEA-COMP:9602"/>
        <dbReference type="Rhea" id="RHEA-COMP:9603"/>
        <dbReference type="ChEBI" id="CHEBI:15378"/>
        <dbReference type="ChEBI" id="CHEBI:58405"/>
        <dbReference type="ChEBI" id="CHEBI:60033"/>
        <dbReference type="ChEBI" id="CHEBI:78435"/>
        <dbReference type="EC" id="2.4.99.28"/>
    </reaction>
</comment>
<name>A0A936TF58_9ACTN</name>
<gene>
    <name evidence="9" type="primary">rodA</name>
    <name evidence="9" type="ORF">IPN02_05090</name>
</gene>
<dbReference type="PANTHER" id="PTHR30474">
    <property type="entry name" value="CELL CYCLE PROTEIN"/>
    <property type="match status" value="1"/>
</dbReference>
<evidence type="ECO:0000256" key="7">
    <source>
        <dbReference type="ARBA" id="ARBA00049902"/>
    </source>
</evidence>
<dbReference type="AlphaFoldDB" id="A0A936TF58"/>
<evidence type="ECO:0000256" key="6">
    <source>
        <dbReference type="ARBA" id="ARBA00044770"/>
    </source>
</evidence>
<keyword evidence="3" id="KW-0133">Cell shape</keyword>
<feature type="transmembrane region" description="Helical" evidence="8">
    <location>
        <begin position="201"/>
        <end position="221"/>
    </location>
</feature>
<dbReference type="GO" id="GO:0032153">
    <property type="term" value="C:cell division site"/>
    <property type="evidence" value="ECO:0007669"/>
    <property type="project" value="TreeGrafter"/>
</dbReference>
<organism evidence="9 10">
    <name type="scientific">Candidatus Neomicrothrix subdominans</name>
    <dbReference type="NCBI Taxonomy" id="2954438"/>
    <lineage>
        <taxon>Bacteria</taxon>
        <taxon>Bacillati</taxon>
        <taxon>Actinomycetota</taxon>
        <taxon>Acidimicrobiia</taxon>
        <taxon>Acidimicrobiales</taxon>
        <taxon>Microthrixaceae</taxon>
        <taxon>Candidatus Neomicrothrix</taxon>
    </lineage>
</organism>
<evidence type="ECO:0000313" key="9">
    <source>
        <dbReference type="EMBL" id="MBK9296235.1"/>
    </source>
</evidence>
<evidence type="ECO:0000256" key="3">
    <source>
        <dbReference type="ARBA" id="ARBA00022960"/>
    </source>
</evidence>
<dbReference type="Proteomes" id="UP000727993">
    <property type="component" value="Unassembled WGS sequence"/>
</dbReference>
<dbReference type="InterPro" id="IPR001182">
    <property type="entry name" value="FtsW/RodA"/>
</dbReference>
<feature type="transmembrane region" description="Helical" evidence="8">
    <location>
        <begin position="60"/>
        <end position="80"/>
    </location>
</feature>
<keyword evidence="5 8" id="KW-0472">Membrane</keyword>
<evidence type="ECO:0000256" key="2">
    <source>
        <dbReference type="ARBA" id="ARBA00022692"/>
    </source>
</evidence>
<keyword evidence="2 8" id="KW-0812">Transmembrane</keyword>
<reference evidence="9 10" key="1">
    <citation type="submission" date="2020-10" db="EMBL/GenBank/DDBJ databases">
        <title>Connecting structure to function with the recovery of over 1000 high-quality activated sludge metagenome-assembled genomes encoding full-length rRNA genes using long-read sequencing.</title>
        <authorList>
            <person name="Singleton C.M."/>
            <person name="Petriglieri F."/>
            <person name="Kristensen J.M."/>
            <person name="Kirkegaard R.H."/>
            <person name="Michaelsen T.Y."/>
            <person name="Andersen M.H."/>
            <person name="Karst S.M."/>
            <person name="Dueholm M.S."/>
            <person name="Nielsen P.H."/>
            <person name="Albertsen M."/>
        </authorList>
    </citation>
    <scope>NUCLEOTIDE SEQUENCE [LARGE SCALE GENOMIC DNA]</scope>
    <source>
        <strain evidence="9">Lyne_18-Q3-R50-59_MAXAC.006</strain>
    </source>
</reference>
<feature type="transmembrane region" description="Helical" evidence="8">
    <location>
        <begin position="179"/>
        <end position="196"/>
    </location>
</feature>
<feature type="transmembrane region" description="Helical" evidence="8">
    <location>
        <begin position="324"/>
        <end position="345"/>
    </location>
</feature>
<keyword evidence="4 8" id="KW-1133">Transmembrane helix</keyword>
<evidence type="ECO:0000256" key="4">
    <source>
        <dbReference type="ARBA" id="ARBA00022989"/>
    </source>
</evidence>
<feature type="transmembrane region" description="Helical" evidence="8">
    <location>
        <begin position="92"/>
        <end position="110"/>
    </location>
</feature>
<dbReference type="PROSITE" id="PS00428">
    <property type="entry name" value="FTSW_RODA_SPOVE"/>
    <property type="match status" value="1"/>
</dbReference>
<sequence>MSLQSDYRRPALQPLSVRTRDMTAAWRHVDWVIVAVVSALTLIGFALVHSASRQFETGSMLPRQLVFALMSVGVMAAVAAIDYRRIIAKAQWVYLGSLLLLVAVLVPGVSKTVNGTQGWFDLGVFSFQPAETAKLATIVMLAALLGGDRIASRPLRLVASLALVGLPVGMVMVQPDLGSALVFVFIGAGVMFVGGIRGRYLVALAAIAVLGVVGILNSGALDDYQQDRLTTFVQERCPGNEDACYNVRQAEIAVSSGGLTGYGYGRGPQTTGRFVPEQQTDFIFTVAGEEFGFAGSALIIGLFAVLIWRMWYAAMVAPDPQGRLICVGVMVMCMFHLFENIGMSIGMMPVTGIPLPFISYGGSSLITMFAAVGLVLNVQMRQWDVA</sequence>
<evidence type="ECO:0000313" key="10">
    <source>
        <dbReference type="Proteomes" id="UP000727993"/>
    </source>
</evidence>
<dbReference type="GO" id="GO:0051301">
    <property type="term" value="P:cell division"/>
    <property type="evidence" value="ECO:0007669"/>
    <property type="project" value="InterPro"/>
</dbReference>
<proteinExistence type="predicted"/>
<dbReference type="Pfam" id="PF01098">
    <property type="entry name" value="FTSW_RODA_SPOVE"/>
    <property type="match status" value="1"/>
</dbReference>
<feature type="transmembrane region" description="Helical" evidence="8">
    <location>
        <begin position="357"/>
        <end position="378"/>
    </location>
</feature>
<dbReference type="EC" id="2.4.99.28" evidence="6"/>
<feature type="transmembrane region" description="Helical" evidence="8">
    <location>
        <begin position="122"/>
        <end position="145"/>
    </location>
</feature>
<dbReference type="InterPro" id="IPR018365">
    <property type="entry name" value="Cell_cycle_FtsW-rel_CS"/>
</dbReference>
<dbReference type="GO" id="GO:0005886">
    <property type="term" value="C:plasma membrane"/>
    <property type="evidence" value="ECO:0007669"/>
    <property type="project" value="TreeGrafter"/>
</dbReference>
<comment type="subcellular location">
    <subcellularLocation>
        <location evidence="1">Membrane</location>
        <topology evidence="1">Multi-pass membrane protein</topology>
    </subcellularLocation>
</comment>
<evidence type="ECO:0000256" key="8">
    <source>
        <dbReference type="SAM" id="Phobius"/>
    </source>
</evidence>
<dbReference type="NCBIfam" id="TIGR02210">
    <property type="entry name" value="rodA_shape"/>
    <property type="match status" value="1"/>
</dbReference>
<feature type="transmembrane region" description="Helical" evidence="8">
    <location>
        <begin position="28"/>
        <end position="48"/>
    </location>
</feature>
<dbReference type="PANTHER" id="PTHR30474:SF14">
    <property type="entry name" value="CELL CYCLE PROTEIN"/>
    <property type="match status" value="1"/>
</dbReference>